<evidence type="ECO:0000256" key="2">
    <source>
        <dbReference type="ARBA" id="ARBA00009431"/>
    </source>
</evidence>
<keyword evidence="4" id="KW-0378">Hydrolase</keyword>
<comment type="caution">
    <text evidence="5">The sequence shown here is derived from an EMBL/GenBank/DDBJ whole genome shotgun (WGS) entry which is preliminary data.</text>
</comment>
<protein>
    <recommendedName>
        <fullName evidence="4">Carboxypeptidase</fullName>
        <ecNumber evidence="4">3.4.16.-</ecNumber>
    </recommendedName>
</protein>
<dbReference type="InterPro" id="IPR018202">
    <property type="entry name" value="Ser_caboxypep_ser_AS"/>
</dbReference>
<dbReference type="EC" id="3.4.16.-" evidence="4"/>
<dbReference type="Proteomes" id="UP001642360">
    <property type="component" value="Unassembled WGS sequence"/>
</dbReference>
<keyword evidence="4" id="KW-0645">Protease</keyword>
<dbReference type="PROSITE" id="PS00131">
    <property type="entry name" value="CARBOXYPEPT_SER_SER"/>
    <property type="match status" value="1"/>
</dbReference>
<dbReference type="InterPro" id="IPR001563">
    <property type="entry name" value="Peptidase_S10"/>
</dbReference>
<name>A0ABC8UE13_9AQUA</name>
<dbReference type="GO" id="GO:0005576">
    <property type="term" value="C:extracellular region"/>
    <property type="evidence" value="ECO:0007669"/>
    <property type="project" value="UniProtKB-SubCell"/>
</dbReference>
<comment type="subcellular location">
    <subcellularLocation>
        <location evidence="1">Secreted</location>
    </subcellularLocation>
</comment>
<organism evidence="5 6">
    <name type="scientific">Ilex paraguariensis</name>
    <name type="common">yerba mate</name>
    <dbReference type="NCBI Taxonomy" id="185542"/>
    <lineage>
        <taxon>Eukaryota</taxon>
        <taxon>Viridiplantae</taxon>
        <taxon>Streptophyta</taxon>
        <taxon>Embryophyta</taxon>
        <taxon>Tracheophyta</taxon>
        <taxon>Spermatophyta</taxon>
        <taxon>Magnoliopsida</taxon>
        <taxon>eudicotyledons</taxon>
        <taxon>Gunneridae</taxon>
        <taxon>Pentapetalae</taxon>
        <taxon>asterids</taxon>
        <taxon>campanulids</taxon>
        <taxon>Aquifoliales</taxon>
        <taxon>Aquifoliaceae</taxon>
        <taxon>Ilex</taxon>
    </lineage>
</organism>
<sequence>MQFSWGPLLKDVSRIDNNGLNQSNSLALKIQQQLAEGKYEDATQTWGDLEGVILDHSNDVDFYNFMLDTGNGVATSTTKTLKGVEKYLTYLSIKFSSTNGASAVDLDSFMNGPIREKLQIIPQNLTWGEQSDIVFYAMVGDFMKPRIKEVDELLTKGVNVTIYNGQVPVDQPCVSLQMVGSITRSPRTKDGSENWGYVEVRPKAHLFWWHYRSPYRVEDPSNPWPIILWLQGGPGASGVGFGNFLEIGPLDINLEPRNSTWLKKADLLFVDSPVGTGFSYVEDEKLAVKTDDESATDLTTLLKFLFNNDESLQKSPLYIFAESYGGKFAVTLGVSALKAIEAGELKLQLGGNNLFLLSRYTYALFH</sequence>
<evidence type="ECO:0000256" key="3">
    <source>
        <dbReference type="ARBA" id="ARBA00022525"/>
    </source>
</evidence>
<dbReference type="InterPro" id="IPR029058">
    <property type="entry name" value="AB_hydrolase_fold"/>
</dbReference>
<dbReference type="GO" id="GO:0004185">
    <property type="term" value="F:serine-type carboxypeptidase activity"/>
    <property type="evidence" value="ECO:0007669"/>
    <property type="project" value="UniProtKB-UniRule"/>
</dbReference>
<reference evidence="5 6" key="1">
    <citation type="submission" date="2024-02" db="EMBL/GenBank/DDBJ databases">
        <authorList>
            <person name="Vignale AGUSTIN F."/>
            <person name="Sosa J E."/>
            <person name="Modenutti C."/>
        </authorList>
    </citation>
    <scope>NUCLEOTIDE SEQUENCE [LARGE SCALE GENOMIC DNA]</scope>
</reference>
<accession>A0ABC8UE13</accession>
<evidence type="ECO:0000256" key="1">
    <source>
        <dbReference type="ARBA" id="ARBA00004613"/>
    </source>
</evidence>
<comment type="similarity">
    <text evidence="2 4">Belongs to the peptidase S10 family.</text>
</comment>
<proteinExistence type="inferred from homology"/>
<keyword evidence="6" id="KW-1185">Reference proteome</keyword>
<dbReference type="Gene3D" id="3.40.50.1820">
    <property type="entry name" value="alpha/beta hydrolase"/>
    <property type="match status" value="2"/>
</dbReference>
<keyword evidence="3" id="KW-0964">Secreted</keyword>
<dbReference type="PRINTS" id="PR00724">
    <property type="entry name" value="CRBOXYPTASEC"/>
</dbReference>
<dbReference type="GO" id="GO:0006508">
    <property type="term" value="P:proteolysis"/>
    <property type="evidence" value="ECO:0007669"/>
    <property type="project" value="UniProtKB-KW"/>
</dbReference>
<dbReference type="PANTHER" id="PTHR11802:SF507">
    <property type="entry name" value="CARBOXYPEPTIDASE"/>
    <property type="match status" value="1"/>
</dbReference>
<dbReference type="Pfam" id="PF00450">
    <property type="entry name" value="Peptidase_S10"/>
    <property type="match status" value="2"/>
</dbReference>
<keyword evidence="4" id="KW-0121">Carboxypeptidase</keyword>
<evidence type="ECO:0000313" key="6">
    <source>
        <dbReference type="Proteomes" id="UP001642360"/>
    </source>
</evidence>
<evidence type="ECO:0000313" key="5">
    <source>
        <dbReference type="EMBL" id="CAK9178848.1"/>
    </source>
</evidence>
<dbReference type="EMBL" id="CAUOFW020007336">
    <property type="protein sequence ID" value="CAK9178848.1"/>
    <property type="molecule type" value="Genomic_DNA"/>
</dbReference>
<dbReference type="PANTHER" id="PTHR11802">
    <property type="entry name" value="SERINE PROTEASE FAMILY S10 SERINE CARBOXYPEPTIDASE"/>
    <property type="match status" value="1"/>
</dbReference>
<gene>
    <name evidence="5" type="ORF">ILEXP_LOCUS48776</name>
</gene>
<dbReference type="AlphaFoldDB" id="A0ABC8UE13"/>
<dbReference type="SUPFAM" id="SSF53474">
    <property type="entry name" value="alpha/beta-Hydrolases"/>
    <property type="match status" value="2"/>
</dbReference>
<evidence type="ECO:0000256" key="4">
    <source>
        <dbReference type="RuleBase" id="RU361156"/>
    </source>
</evidence>